<dbReference type="InterPro" id="IPR017039">
    <property type="entry name" value="Virul_fac_BrkB"/>
</dbReference>
<feature type="transmembrane region" description="Helical" evidence="6">
    <location>
        <begin position="185"/>
        <end position="204"/>
    </location>
</feature>
<evidence type="ECO:0000256" key="1">
    <source>
        <dbReference type="ARBA" id="ARBA00004651"/>
    </source>
</evidence>
<protein>
    <submittedName>
        <fullName evidence="7">Membrane protein</fullName>
    </submittedName>
</protein>
<keyword evidence="2" id="KW-1003">Cell membrane</keyword>
<organism evidence="7 8">
    <name type="scientific">Algoriella xinjiangensis</name>
    <dbReference type="NCBI Taxonomy" id="684065"/>
    <lineage>
        <taxon>Bacteria</taxon>
        <taxon>Pseudomonadati</taxon>
        <taxon>Bacteroidota</taxon>
        <taxon>Flavobacteriia</taxon>
        <taxon>Flavobacteriales</taxon>
        <taxon>Weeksellaceae</taxon>
        <taxon>Algoriella</taxon>
    </lineage>
</organism>
<feature type="transmembrane region" description="Helical" evidence="6">
    <location>
        <begin position="93"/>
        <end position="111"/>
    </location>
</feature>
<feature type="transmembrane region" description="Helical" evidence="6">
    <location>
        <begin position="139"/>
        <end position="165"/>
    </location>
</feature>
<evidence type="ECO:0000256" key="3">
    <source>
        <dbReference type="ARBA" id="ARBA00022692"/>
    </source>
</evidence>
<evidence type="ECO:0000256" key="2">
    <source>
        <dbReference type="ARBA" id="ARBA00022475"/>
    </source>
</evidence>
<keyword evidence="5 6" id="KW-0472">Membrane</keyword>
<evidence type="ECO:0000313" key="7">
    <source>
        <dbReference type="EMBL" id="SFN03016.1"/>
    </source>
</evidence>
<proteinExistence type="predicted"/>
<dbReference type="RefSeq" id="WP_092907720.1">
    <property type="nucleotide sequence ID" value="NZ_FOUZ01000005.1"/>
</dbReference>
<evidence type="ECO:0000313" key="8">
    <source>
        <dbReference type="Proteomes" id="UP000199149"/>
    </source>
</evidence>
<dbReference type="EMBL" id="FOUZ01000005">
    <property type="protein sequence ID" value="SFN03016.1"/>
    <property type="molecule type" value="Genomic_DNA"/>
</dbReference>
<dbReference type="PANTHER" id="PTHR30213:SF1">
    <property type="entry name" value="INNER MEMBRANE PROTEIN YHJD"/>
    <property type="match status" value="1"/>
</dbReference>
<keyword evidence="4 6" id="KW-1133">Transmembrane helix</keyword>
<dbReference type="NCBIfam" id="TIGR00765">
    <property type="entry name" value="yihY_not_rbn"/>
    <property type="match status" value="1"/>
</dbReference>
<dbReference type="PANTHER" id="PTHR30213">
    <property type="entry name" value="INNER MEMBRANE PROTEIN YHJD"/>
    <property type="match status" value="1"/>
</dbReference>
<dbReference type="STRING" id="684065.SAMN05421738_105238"/>
<feature type="transmembrane region" description="Helical" evidence="6">
    <location>
        <begin position="216"/>
        <end position="240"/>
    </location>
</feature>
<keyword evidence="8" id="KW-1185">Reference proteome</keyword>
<keyword evidence="3 6" id="KW-0812">Transmembrane</keyword>
<sequence>MQQLKFYFNILKQTILEFGEDRIMKLSASLTYYALFSLSPLILIVISSASLFFKKDAIENRMYYELKNVVGPDVALVLQNFVANSTLSGDSSVALYIGIGVLIFGSTTLFTDMQDSLNLIWRVEAVPRKAWLKFIINRGLSFLVILILGLVLIATVILNGILVSFGEEIFSFLELDTVITKTSLILLNNGLSIFISIMIFYILFKILPDARIKTKPAFIGAIFTAILFFAAKYFIGIYIANTRYTTIFGSAGSLVILLLWIYYVATIIYLGAKFTKVYAECKGYPIIPTKNAKLRKVSFVDHIAEKHDYENVN</sequence>
<comment type="subcellular location">
    <subcellularLocation>
        <location evidence="1">Cell membrane</location>
        <topology evidence="1">Multi-pass membrane protein</topology>
    </subcellularLocation>
</comment>
<evidence type="ECO:0000256" key="4">
    <source>
        <dbReference type="ARBA" id="ARBA00022989"/>
    </source>
</evidence>
<dbReference type="PIRSF" id="PIRSF035875">
    <property type="entry name" value="RNase_BN"/>
    <property type="match status" value="1"/>
</dbReference>
<dbReference type="OrthoDB" id="9797028at2"/>
<evidence type="ECO:0000256" key="5">
    <source>
        <dbReference type="ARBA" id="ARBA00023136"/>
    </source>
</evidence>
<dbReference type="Proteomes" id="UP000199149">
    <property type="component" value="Unassembled WGS sequence"/>
</dbReference>
<accession>A0A1I4VPY1</accession>
<feature type="transmembrane region" description="Helical" evidence="6">
    <location>
        <begin position="246"/>
        <end position="272"/>
    </location>
</feature>
<feature type="transmembrane region" description="Helical" evidence="6">
    <location>
        <begin position="32"/>
        <end position="53"/>
    </location>
</feature>
<evidence type="ECO:0000256" key="6">
    <source>
        <dbReference type="SAM" id="Phobius"/>
    </source>
</evidence>
<gene>
    <name evidence="7" type="ORF">SAMN05421738_105238</name>
</gene>
<name>A0A1I4VPY1_9FLAO</name>
<dbReference type="Pfam" id="PF03631">
    <property type="entry name" value="Virul_fac_BrkB"/>
    <property type="match status" value="1"/>
</dbReference>
<dbReference type="GO" id="GO:0005886">
    <property type="term" value="C:plasma membrane"/>
    <property type="evidence" value="ECO:0007669"/>
    <property type="project" value="UniProtKB-SubCell"/>
</dbReference>
<dbReference type="AlphaFoldDB" id="A0A1I4VPY1"/>
<reference evidence="8" key="1">
    <citation type="submission" date="2016-10" db="EMBL/GenBank/DDBJ databases">
        <authorList>
            <person name="Varghese N."/>
            <person name="Submissions S."/>
        </authorList>
    </citation>
    <scope>NUCLEOTIDE SEQUENCE [LARGE SCALE GENOMIC DNA]</scope>
    <source>
        <strain evidence="8">XJ109</strain>
    </source>
</reference>